<protein>
    <submittedName>
        <fullName evidence="2">Uncharacterized protein</fullName>
    </submittedName>
</protein>
<accession>A0A0B7INQ7</accession>
<proteinExistence type="predicted"/>
<keyword evidence="1" id="KW-1133">Transmembrane helix</keyword>
<evidence type="ECO:0000313" key="3">
    <source>
        <dbReference type="Proteomes" id="UP000038200"/>
    </source>
</evidence>
<feature type="transmembrane region" description="Helical" evidence="1">
    <location>
        <begin position="35"/>
        <end position="53"/>
    </location>
</feature>
<dbReference type="OrthoDB" id="1075541at2"/>
<gene>
    <name evidence="2" type="ORF">CCAND93_450023</name>
</gene>
<keyword evidence="1" id="KW-0812">Transmembrane</keyword>
<organism evidence="2 3">
    <name type="scientific">Capnocytophaga canis</name>
    <dbReference type="NCBI Taxonomy" id="1848903"/>
    <lineage>
        <taxon>Bacteria</taxon>
        <taxon>Pseudomonadati</taxon>
        <taxon>Bacteroidota</taxon>
        <taxon>Flavobacteriia</taxon>
        <taxon>Flavobacteriales</taxon>
        <taxon>Flavobacteriaceae</taxon>
        <taxon>Capnocytophaga</taxon>
    </lineage>
</organism>
<dbReference type="AlphaFoldDB" id="A0A0B7INQ7"/>
<sequence>MRKELGKLLLDIVKYVVTAVIVSDIFTDIKGSELYITASITTTILLIFGLLLVKDPTENKTQKHNPKKRK</sequence>
<keyword evidence="1" id="KW-0472">Membrane</keyword>
<name>A0A0B7INQ7_9FLAO</name>
<dbReference type="Pfam" id="PF20482">
    <property type="entry name" value="DUF6722"/>
    <property type="match status" value="1"/>
</dbReference>
<dbReference type="Proteomes" id="UP000038200">
    <property type="component" value="Unassembled WGS sequence"/>
</dbReference>
<reference evidence="2 3" key="1">
    <citation type="submission" date="2015-01" db="EMBL/GenBank/DDBJ databases">
        <authorList>
            <person name="Xiang T."/>
            <person name="Song Y."/>
            <person name="Huang L."/>
            <person name="Wang B."/>
            <person name="Wu P."/>
        </authorList>
    </citation>
    <scope>NUCLEOTIDE SEQUENCE [LARGE SCALE GENOMIC DNA]</scope>
    <source>
        <strain evidence="2 3">CcD93</strain>
    </source>
</reference>
<dbReference type="EMBL" id="CDOL01000234">
    <property type="protein sequence ID" value="CEN53485.1"/>
    <property type="molecule type" value="Genomic_DNA"/>
</dbReference>
<dbReference type="InterPro" id="IPR046568">
    <property type="entry name" value="DUF6722"/>
</dbReference>
<dbReference type="RefSeq" id="WP_042008308.1">
    <property type="nucleotide sequence ID" value="NZ_CDOL01000234.1"/>
</dbReference>
<evidence type="ECO:0000256" key="1">
    <source>
        <dbReference type="SAM" id="Phobius"/>
    </source>
</evidence>
<evidence type="ECO:0000313" key="2">
    <source>
        <dbReference type="EMBL" id="CEN53485.1"/>
    </source>
</evidence>